<dbReference type="PANTHER" id="PTHR43172:SF1">
    <property type="entry name" value="ADENYLOSUCCINATE LYASE"/>
    <property type="match status" value="1"/>
</dbReference>
<dbReference type="OrthoDB" id="9768878at2"/>
<dbReference type="InterPro" id="IPR008948">
    <property type="entry name" value="L-Aspartase-like"/>
</dbReference>
<dbReference type="GO" id="GO:0070626">
    <property type="term" value="F:(S)-2-(5-amino-1-(5-phospho-D-ribosyl)imidazole-4-carboxamido) succinate lyase (fumarate-forming) activity"/>
    <property type="evidence" value="ECO:0007669"/>
    <property type="project" value="TreeGrafter"/>
</dbReference>
<proteinExistence type="predicted"/>
<feature type="domain" description="Adenylosuccinate lyase C-terminal" evidence="2">
    <location>
        <begin position="361"/>
        <end position="440"/>
    </location>
</feature>
<dbReference type="GO" id="GO:0005829">
    <property type="term" value="C:cytosol"/>
    <property type="evidence" value="ECO:0007669"/>
    <property type="project" value="TreeGrafter"/>
</dbReference>
<organism evidence="3 4">
    <name type="scientific">Companilactobacillus farciminis</name>
    <dbReference type="NCBI Taxonomy" id="1612"/>
    <lineage>
        <taxon>Bacteria</taxon>
        <taxon>Bacillati</taxon>
        <taxon>Bacillota</taxon>
        <taxon>Bacilli</taxon>
        <taxon>Lactobacillales</taxon>
        <taxon>Lactobacillaceae</taxon>
        <taxon>Companilactobacillus</taxon>
    </lineage>
</organism>
<evidence type="ECO:0000256" key="1">
    <source>
        <dbReference type="ARBA" id="ARBA00023239"/>
    </source>
</evidence>
<dbReference type="Gene3D" id="1.10.40.30">
    <property type="entry name" value="Fumarase/aspartase (C-terminal domain)"/>
    <property type="match status" value="1"/>
</dbReference>
<dbReference type="PRINTS" id="PR00145">
    <property type="entry name" value="ARGSUCLYASE"/>
</dbReference>
<dbReference type="InterPro" id="IPR024083">
    <property type="entry name" value="Fumarase/histidase_N"/>
</dbReference>
<comment type="caution">
    <text evidence="3">The sequence shown here is derived from an EMBL/GenBank/DDBJ whole genome shotgun (WGS) entry which is preliminary data.</text>
</comment>
<dbReference type="EMBL" id="PUFN01000002">
    <property type="protein sequence ID" value="TDG74851.1"/>
    <property type="molecule type" value="Genomic_DNA"/>
</dbReference>
<accession>A0A4R5NK30</accession>
<dbReference type="PROSITE" id="PS00163">
    <property type="entry name" value="FUMARATE_LYASES"/>
    <property type="match status" value="1"/>
</dbReference>
<dbReference type="RefSeq" id="WP_010018071.1">
    <property type="nucleotide sequence ID" value="NZ_PUFN01000002.1"/>
</dbReference>
<protein>
    <recommendedName>
        <fullName evidence="2">Adenylosuccinate lyase C-terminal domain-containing protein</fullName>
    </recommendedName>
</protein>
<dbReference type="Gene3D" id="1.10.275.10">
    <property type="entry name" value="Fumarase/aspartase (N-terminal domain)"/>
    <property type="match status" value="1"/>
</dbReference>
<dbReference type="PANTHER" id="PTHR43172">
    <property type="entry name" value="ADENYLOSUCCINATE LYASE"/>
    <property type="match status" value="1"/>
</dbReference>
<dbReference type="Pfam" id="PF00206">
    <property type="entry name" value="Lyase_1"/>
    <property type="match status" value="1"/>
</dbReference>
<evidence type="ECO:0000313" key="4">
    <source>
        <dbReference type="Proteomes" id="UP000295257"/>
    </source>
</evidence>
<dbReference type="SMART" id="SM00998">
    <property type="entry name" value="ADSL_C"/>
    <property type="match status" value="1"/>
</dbReference>
<name>A0A4R5NK30_9LACO</name>
<evidence type="ECO:0000259" key="2">
    <source>
        <dbReference type="SMART" id="SM00998"/>
    </source>
</evidence>
<dbReference type="Proteomes" id="UP000295257">
    <property type="component" value="Unassembled WGS sequence"/>
</dbReference>
<dbReference type="GO" id="GO:0044208">
    <property type="term" value="P:'de novo' AMP biosynthetic process"/>
    <property type="evidence" value="ECO:0007669"/>
    <property type="project" value="TreeGrafter"/>
</dbReference>
<keyword evidence="4" id="KW-1185">Reference proteome</keyword>
<sequence>MRALYDSKSRTMFDHGIRYLFTDEAKYRSWIYVEKTLSEAQAEVGFIPKKAAEEINQKAKYENLNFKEMERIYDRVGHGFVPFAKVLSKECGASGKYIHYGVTTQNIQQTSELLILKEVNKRFMIIISEILNNLSKLALNNQDTVMAGRTHGRHAIPITYGFKVAGWIQNFLTDVERIEELEPRVFQSMMGGAIGAYNSMGEYGPKVNELVAQKLNMKPMMIPMRNMSSNKIEYMNALCLLATSCDRIAQEVYATSIEEFGEVSEPYFKGTIGSSTMPQKINPKLSKGIIANSQKLYSVPTSGYFSSTRPFEADSSSNMLFDGLLEESAELITEILLRTEELTRGLHVHKDKMKENANINKGIDNSEYVMMKVAQNIGKDEAHSLIYKLAMEAEQNDDGYEKILLSNKYLNSNFTDDELEKMLRPEKYIGLSKEFAVEFSERAKKCASQLSVEYNNRLDF</sequence>
<dbReference type="InterPro" id="IPR019468">
    <property type="entry name" value="AdenyloSucc_lyase_C"/>
</dbReference>
<dbReference type="AlphaFoldDB" id="A0A4R5NK30"/>
<dbReference type="Pfam" id="PF10397">
    <property type="entry name" value="ADSL_C"/>
    <property type="match status" value="1"/>
</dbReference>
<dbReference type="InterPro" id="IPR020557">
    <property type="entry name" value="Fumarate_lyase_CS"/>
</dbReference>
<dbReference type="CDD" id="cd01597">
    <property type="entry name" value="pCLME"/>
    <property type="match status" value="1"/>
</dbReference>
<dbReference type="Gene3D" id="1.20.200.10">
    <property type="entry name" value="Fumarase/aspartase (Central domain)"/>
    <property type="match status" value="1"/>
</dbReference>
<evidence type="ECO:0000313" key="3">
    <source>
        <dbReference type="EMBL" id="TDG74851.1"/>
    </source>
</evidence>
<dbReference type="PRINTS" id="PR00149">
    <property type="entry name" value="FUMRATELYASE"/>
</dbReference>
<dbReference type="SUPFAM" id="SSF48557">
    <property type="entry name" value="L-aspartase-like"/>
    <property type="match status" value="1"/>
</dbReference>
<gene>
    <name evidence="3" type="ORF">C5L30_000086</name>
</gene>
<dbReference type="GO" id="GO:0004018">
    <property type="term" value="F:N6-(1,2-dicarboxyethyl)AMP AMP-lyase (fumarate-forming) activity"/>
    <property type="evidence" value="ECO:0007669"/>
    <property type="project" value="TreeGrafter"/>
</dbReference>
<dbReference type="InterPro" id="IPR022761">
    <property type="entry name" value="Fumarate_lyase_N"/>
</dbReference>
<keyword evidence="1" id="KW-0456">Lyase</keyword>
<dbReference type="InterPro" id="IPR000362">
    <property type="entry name" value="Fumarate_lyase_fam"/>
</dbReference>
<reference evidence="3 4" key="1">
    <citation type="journal article" date="2019" name="Appl. Microbiol. Biotechnol.">
        <title>Uncovering carbohydrate metabolism through a genotype-phenotype association study of 56 lactic acid bacteria genomes.</title>
        <authorList>
            <person name="Buron-Moles G."/>
            <person name="Chailyan A."/>
            <person name="Dolejs I."/>
            <person name="Forster J."/>
            <person name="Miks M.H."/>
        </authorList>
    </citation>
    <scope>NUCLEOTIDE SEQUENCE [LARGE SCALE GENOMIC DNA]</scope>
    <source>
        <strain evidence="3 4">ATCC 29644</strain>
    </source>
</reference>